<feature type="compositionally biased region" description="Pro residues" evidence="1">
    <location>
        <begin position="185"/>
        <end position="196"/>
    </location>
</feature>
<accession>A0ABS7SKZ6</accession>
<feature type="transmembrane region" description="Helical" evidence="2">
    <location>
        <begin position="12"/>
        <end position="30"/>
    </location>
</feature>
<dbReference type="Proteomes" id="UP000809349">
    <property type="component" value="Unassembled WGS sequence"/>
</dbReference>
<comment type="caution">
    <text evidence="3">The sequence shown here is derived from an EMBL/GenBank/DDBJ whole genome shotgun (WGS) entry which is preliminary data.</text>
</comment>
<reference evidence="3 4" key="2">
    <citation type="submission" date="2021-08" db="EMBL/GenBank/DDBJ databases">
        <title>Massilia sp. R798.</title>
        <authorList>
            <person name="Baek J.H."/>
            <person name="Jung H.S."/>
            <person name="Kim K.R."/>
            <person name="Jeon C.O."/>
        </authorList>
    </citation>
    <scope>NUCLEOTIDE SEQUENCE [LARGE SCALE GENOMIC DNA]</scope>
    <source>
        <strain evidence="3 4">R798</strain>
    </source>
</reference>
<keyword evidence="2" id="KW-0812">Transmembrane</keyword>
<keyword evidence="2" id="KW-0472">Membrane</keyword>
<keyword evidence="4" id="KW-1185">Reference proteome</keyword>
<dbReference type="EMBL" id="JAFBIL020000002">
    <property type="protein sequence ID" value="MBZ2206859.1"/>
    <property type="molecule type" value="Genomic_DNA"/>
</dbReference>
<name>A0ABS7SKZ6_9BURK</name>
<reference evidence="3 4" key="1">
    <citation type="submission" date="2021-01" db="EMBL/GenBank/DDBJ databases">
        <authorList>
            <person name="Ruan W."/>
            <person name="Khan S.A."/>
            <person name="Jeon C.O."/>
        </authorList>
    </citation>
    <scope>NUCLEOTIDE SEQUENCE [LARGE SCALE GENOMIC DNA]</scope>
    <source>
        <strain evidence="3 4">R798</strain>
    </source>
</reference>
<organism evidence="3 4">
    <name type="scientific">Massilia soli</name>
    <dbReference type="NCBI Taxonomy" id="2792854"/>
    <lineage>
        <taxon>Bacteria</taxon>
        <taxon>Pseudomonadati</taxon>
        <taxon>Pseudomonadota</taxon>
        <taxon>Betaproteobacteria</taxon>
        <taxon>Burkholderiales</taxon>
        <taxon>Oxalobacteraceae</taxon>
        <taxon>Telluria group</taxon>
        <taxon>Massilia</taxon>
    </lineage>
</organism>
<proteinExistence type="predicted"/>
<evidence type="ECO:0000256" key="2">
    <source>
        <dbReference type="SAM" id="Phobius"/>
    </source>
</evidence>
<evidence type="ECO:0000313" key="4">
    <source>
        <dbReference type="Proteomes" id="UP000809349"/>
    </source>
</evidence>
<gene>
    <name evidence="3" type="ORF">I4X03_006265</name>
</gene>
<protein>
    <submittedName>
        <fullName evidence="3">Type II secretion system GspH family protein</fullName>
    </submittedName>
</protein>
<keyword evidence="2" id="KW-1133">Transmembrane helix</keyword>
<feature type="region of interest" description="Disordered" evidence="1">
    <location>
        <begin position="161"/>
        <end position="242"/>
    </location>
</feature>
<sequence>MAARGRSGGFTYIGLVVLLAILGLVAAAGMKTGALMQRAAAEQELLEIGAAFSDALRSYAAATPKGQQQQPPNLDALLKDPRFPGVRRHLRRVFVDPITGKAAWGLVTNGDKTWITGVYSLSDARPLKVGNFDARFVNFDNKERISDWKFTAAGQGLLIAGAPGSPDSPAVPVEPALPAQTQTPAPEPEPSAPPAPAAADAPPIVELAPDEAAEPVPSEPVAPEEKEVDAEDDTTTPVPVAK</sequence>
<evidence type="ECO:0000256" key="1">
    <source>
        <dbReference type="SAM" id="MobiDB-lite"/>
    </source>
</evidence>
<evidence type="ECO:0000313" key="3">
    <source>
        <dbReference type="EMBL" id="MBZ2206859.1"/>
    </source>
</evidence>